<dbReference type="AlphaFoldDB" id="A0A4R2NKY7"/>
<dbReference type="Pfam" id="PF09458">
    <property type="entry name" value="H_lectin"/>
    <property type="match status" value="1"/>
</dbReference>
<dbReference type="GO" id="GO:0098636">
    <property type="term" value="C:protein complex involved in cell adhesion"/>
    <property type="evidence" value="ECO:0007669"/>
    <property type="project" value="TreeGrafter"/>
</dbReference>
<feature type="domain" description="H-type lectin" evidence="1">
    <location>
        <begin position="39"/>
        <end position="103"/>
    </location>
</feature>
<accession>A0A4R2NKY7</accession>
<dbReference type="GO" id="GO:0098609">
    <property type="term" value="P:cell-cell adhesion"/>
    <property type="evidence" value="ECO:0007669"/>
    <property type="project" value="TreeGrafter"/>
</dbReference>
<dbReference type="InterPro" id="IPR037221">
    <property type="entry name" value="H-type_lectin_dom_sf"/>
</dbReference>
<dbReference type="SUPFAM" id="SSF141086">
    <property type="entry name" value="Agglutinin HPA-like"/>
    <property type="match status" value="1"/>
</dbReference>
<dbReference type="RefSeq" id="WP_132603572.1">
    <property type="nucleotide sequence ID" value="NZ_NRRP01000007.1"/>
</dbReference>
<dbReference type="InterPro" id="IPR019019">
    <property type="entry name" value="H-type_lectin_domain"/>
</dbReference>
<dbReference type="GO" id="GO:0070492">
    <property type="term" value="F:oligosaccharide binding"/>
    <property type="evidence" value="ECO:0007669"/>
    <property type="project" value="TreeGrafter"/>
</dbReference>
<dbReference type="EMBL" id="SLXL01000007">
    <property type="protein sequence ID" value="TCP22269.1"/>
    <property type="molecule type" value="Genomic_DNA"/>
</dbReference>
<keyword evidence="2" id="KW-0430">Lectin</keyword>
<reference evidence="2 3" key="1">
    <citation type="submission" date="2019-03" db="EMBL/GenBank/DDBJ databases">
        <title>Genomic Encyclopedia of Type Strains, Phase IV (KMG-IV): sequencing the most valuable type-strain genomes for metagenomic binning, comparative biology and taxonomic classification.</title>
        <authorList>
            <person name="Goeker M."/>
        </authorList>
    </citation>
    <scope>NUCLEOTIDE SEQUENCE [LARGE SCALE GENOMIC DNA]</scope>
    <source>
        <strain evidence="2 3">DSM 2781</strain>
    </source>
</reference>
<organism evidence="2 3">
    <name type="scientific">Rhodovulum adriaticum</name>
    <name type="common">Rhodopseudomonas adriatica</name>
    <dbReference type="NCBI Taxonomy" id="35804"/>
    <lineage>
        <taxon>Bacteria</taxon>
        <taxon>Pseudomonadati</taxon>
        <taxon>Pseudomonadota</taxon>
        <taxon>Alphaproteobacteria</taxon>
        <taxon>Rhodobacterales</taxon>
        <taxon>Paracoccaceae</taxon>
        <taxon>Rhodovulum</taxon>
    </lineage>
</organism>
<dbReference type="Proteomes" id="UP000295733">
    <property type="component" value="Unassembled WGS sequence"/>
</dbReference>
<evidence type="ECO:0000313" key="3">
    <source>
        <dbReference type="Proteomes" id="UP000295733"/>
    </source>
</evidence>
<dbReference type="GO" id="GO:0046871">
    <property type="term" value="F:N-acetylgalactosamine binding"/>
    <property type="evidence" value="ECO:0007669"/>
    <property type="project" value="TreeGrafter"/>
</dbReference>
<dbReference type="GO" id="GO:0045335">
    <property type="term" value="C:phagocytic vesicle"/>
    <property type="evidence" value="ECO:0007669"/>
    <property type="project" value="TreeGrafter"/>
</dbReference>
<evidence type="ECO:0000259" key="1">
    <source>
        <dbReference type="Pfam" id="PF09458"/>
    </source>
</evidence>
<dbReference type="OrthoDB" id="7658568at2"/>
<dbReference type="Gene3D" id="2.60.40.2080">
    <property type="match status" value="1"/>
</dbReference>
<dbReference type="PANTHER" id="PTHR46938">
    <property type="entry name" value="DISCOIDIN-1 SUBUNIT A-RELATED-RELATED"/>
    <property type="match status" value="1"/>
</dbReference>
<name>A0A4R2NKY7_RHOAD</name>
<comment type="caution">
    <text evidence="2">The sequence shown here is derived from an EMBL/GenBank/DDBJ whole genome shotgun (WGS) entry which is preliminary data.</text>
</comment>
<dbReference type="GO" id="GO:0009986">
    <property type="term" value="C:cell surface"/>
    <property type="evidence" value="ECO:0007669"/>
    <property type="project" value="TreeGrafter"/>
</dbReference>
<gene>
    <name evidence="2" type="ORF">EV656_10778</name>
</gene>
<dbReference type="InterPro" id="IPR052487">
    <property type="entry name" value="Galactose-binding_lectin"/>
</dbReference>
<evidence type="ECO:0000313" key="2">
    <source>
        <dbReference type="EMBL" id="TCP22269.1"/>
    </source>
</evidence>
<proteinExistence type="predicted"/>
<protein>
    <submittedName>
        <fullName evidence="2">H-type lectin domain-containing protein</fullName>
    </submittedName>
</protein>
<dbReference type="GO" id="GO:0030247">
    <property type="term" value="F:polysaccharide binding"/>
    <property type="evidence" value="ECO:0007669"/>
    <property type="project" value="TreeGrafter"/>
</dbReference>
<sequence>MKKIEARLLGIDQGSVLMFSDFESDGIMWTGTGRRVAHRQVRFSEPFVRPPSVTVGITMWDLDQTTNQRADIAAENITCEGFDLVFKTWADTRVARIRADWMALGPLAGPDDWDLS</sequence>
<keyword evidence="3" id="KW-1185">Reference proteome</keyword>